<sequence length="324" mass="35481">MNRWAKPLLSSQNSEEKTGIFAGKAELCSEGAPAYTLNLLTGGGVKVRDVRIDGDKMRFSVTEAELPQAEKILSENDRVYRVVKAGGLKRRAKEFVGRYALIAGVLISCALTYVYSTLVAEVEIRGNALVSEEVIAAAVSEYVETPRLFAYPDLESIEKAVLRCDGVAYAKVVREGKRIVVEIVEELPETEITDTQNPIPVLARESGVITRIVTLRGTAEVECGDTVKAGDVLIAPYVSAGENDPVPVRAMGIVEAKVTRVEQLEYADEETFALRAATDIEARKNEFCASLAEYEIFVGSSFNVKKLDKSVVISIYYEVITRIS</sequence>
<evidence type="ECO:0000313" key="3">
    <source>
        <dbReference type="Proteomes" id="UP000727857"/>
    </source>
</evidence>
<keyword evidence="1" id="KW-0812">Transmembrane</keyword>
<evidence type="ECO:0000256" key="1">
    <source>
        <dbReference type="SAM" id="Phobius"/>
    </source>
</evidence>
<dbReference type="Pfam" id="PF06898">
    <property type="entry name" value="YqfD"/>
    <property type="match status" value="1"/>
</dbReference>
<organism evidence="2 3">
    <name type="scientific">Candidatus Stercoripulliclostridium pullicola</name>
    <dbReference type="NCBI Taxonomy" id="2840953"/>
    <lineage>
        <taxon>Bacteria</taxon>
        <taxon>Bacillati</taxon>
        <taxon>Bacillota</taxon>
        <taxon>Clostridia</taxon>
        <taxon>Eubacteriales</taxon>
        <taxon>Candidatus Stercoripulliclostridium</taxon>
    </lineage>
</organism>
<proteinExistence type="predicted"/>
<protein>
    <submittedName>
        <fullName evidence="2">Sporulation protein YqfD</fullName>
    </submittedName>
</protein>
<dbReference type="AlphaFoldDB" id="A0A940IDC0"/>
<name>A0A940IDC0_9FIRM</name>
<dbReference type="Proteomes" id="UP000727857">
    <property type="component" value="Unassembled WGS sequence"/>
</dbReference>
<reference evidence="2" key="1">
    <citation type="submission" date="2020-10" db="EMBL/GenBank/DDBJ databases">
        <authorList>
            <person name="Gilroy R."/>
        </authorList>
    </citation>
    <scope>NUCLEOTIDE SEQUENCE</scope>
    <source>
        <strain evidence="2">517</strain>
    </source>
</reference>
<accession>A0A940IDC0</accession>
<keyword evidence="1" id="KW-1133">Transmembrane helix</keyword>
<dbReference type="EMBL" id="JADINF010000101">
    <property type="protein sequence ID" value="MBO8424153.1"/>
    <property type="molecule type" value="Genomic_DNA"/>
</dbReference>
<dbReference type="InterPro" id="IPR010690">
    <property type="entry name" value="YqfD"/>
</dbReference>
<reference evidence="2" key="2">
    <citation type="journal article" date="2021" name="PeerJ">
        <title>Extensive microbial diversity within the chicken gut microbiome revealed by metagenomics and culture.</title>
        <authorList>
            <person name="Gilroy R."/>
            <person name="Ravi A."/>
            <person name="Getino M."/>
            <person name="Pursley I."/>
            <person name="Horton D.L."/>
            <person name="Alikhan N.F."/>
            <person name="Baker D."/>
            <person name="Gharbi K."/>
            <person name="Hall N."/>
            <person name="Watson M."/>
            <person name="Adriaenssens E.M."/>
            <person name="Foster-Nyarko E."/>
            <person name="Jarju S."/>
            <person name="Secka A."/>
            <person name="Antonio M."/>
            <person name="Oren A."/>
            <person name="Chaudhuri R.R."/>
            <person name="La Ragione R."/>
            <person name="Hildebrand F."/>
            <person name="Pallen M.J."/>
        </authorList>
    </citation>
    <scope>NUCLEOTIDE SEQUENCE</scope>
    <source>
        <strain evidence="2">517</strain>
    </source>
</reference>
<keyword evidence="1" id="KW-0472">Membrane</keyword>
<gene>
    <name evidence="2" type="ORF">IAB16_03970</name>
</gene>
<feature type="transmembrane region" description="Helical" evidence="1">
    <location>
        <begin position="96"/>
        <end position="115"/>
    </location>
</feature>
<comment type="caution">
    <text evidence="2">The sequence shown here is derived from an EMBL/GenBank/DDBJ whole genome shotgun (WGS) entry which is preliminary data.</text>
</comment>
<evidence type="ECO:0000313" key="2">
    <source>
        <dbReference type="EMBL" id="MBO8424153.1"/>
    </source>
</evidence>